<dbReference type="GO" id="GO:0006264">
    <property type="term" value="P:mitochondrial DNA replication"/>
    <property type="evidence" value="ECO:0007669"/>
    <property type="project" value="TreeGrafter"/>
</dbReference>
<comment type="catalytic activity">
    <reaction evidence="5">
        <text>ssDNA + n NTP = ssDNA/pppN(pN)n-1 hybrid + (n-1) diphosphate.</text>
        <dbReference type="EC" id="2.7.7.102"/>
    </reaction>
</comment>
<keyword evidence="3" id="KW-0239">DNA-directed DNA polymerase</keyword>
<evidence type="ECO:0000256" key="3">
    <source>
        <dbReference type="ARBA" id="ARBA00022932"/>
    </source>
</evidence>
<dbReference type="InterPro" id="IPR044917">
    <property type="entry name" value="PRIMPOL"/>
</dbReference>
<comment type="catalytic activity">
    <reaction evidence="7">
        <text>DNA(n) + a 2'-deoxyribonucleoside 5'-triphosphate = DNA(n+1) + diphosphate</text>
        <dbReference type="Rhea" id="RHEA:22508"/>
        <dbReference type="Rhea" id="RHEA-COMP:17339"/>
        <dbReference type="Rhea" id="RHEA-COMP:17340"/>
        <dbReference type="ChEBI" id="CHEBI:33019"/>
        <dbReference type="ChEBI" id="CHEBI:61560"/>
        <dbReference type="ChEBI" id="CHEBI:173112"/>
        <dbReference type="EC" id="2.7.7.7"/>
    </reaction>
    <physiologicalReaction direction="left-to-right" evidence="7">
        <dbReference type="Rhea" id="RHEA:22509"/>
    </physiologicalReaction>
</comment>
<evidence type="ECO:0000313" key="9">
    <source>
        <dbReference type="EMBL" id="ROT64075.1"/>
    </source>
</evidence>
<dbReference type="GO" id="GO:0003887">
    <property type="term" value="F:DNA-directed DNA polymerase activity"/>
    <property type="evidence" value="ECO:0007669"/>
    <property type="project" value="UniProtKB-KW"/>
</dbReference>
<gene>
    <name evidence="9" type="ORF">C7M84_018018</name>
</gene>
<dbReference type="AlphaFoldDB" id="A0A423SIP8"/>
<keyword evidence="3" id="KW-0808">Transferase</keyword>
<evidence type="ECO:0000313" key="10">
    <source>
        <dbReference type="Proteomes" id="UP000283509"/>
    </source>
</evidence>
<dbReference type="GO" id="GO:0005634">
    <property type="term" value="C:nucleus"/>
    <property type="evidence" value="ECO:0007669"/>
    <property type="project" value="TreeGrafter"/>
</dbReference>
<comment type="caution">
    <text evidence="9">The sequence shown here is derived from an EMBL/GenBank/DDBJ whole genome shotgun (WGS) entry which is preliminary data.</text>
</comment>
<evidence type="ECO:0000256" key="4">
    <source>
        <dbReference type="ARBA" id="ARBA00026139"/>
    </source>
</evidence>
<evidence type="ECO:0000256" key="5">
    <source>
        <dbReference type="ARBA" id="ARBA00044677"/>
    </source>
</evidence>
<dbReference type="Proteomes" id="UP000283509">
    <property type="component" value="Unassembled WGS sequence"/>
</dbReference>
<evidence type="ECO:0000256" key="1">
    <source>
        <dbReference type="ARBA" id="ARBA00009762"/>
    </source>
</evidence>
<comment type="similarity">
    <text evidence="1">Belongs to the eukaryotic-type primase small subunit family.</text>
</comment>
<accession>A0A423SIP8</accession>
<dbReference type="STRING" id="6689.A0A423SIP8"/>
<reference evidence="9 10" key="2">
    <citation type="submission" date="2019-01" db="EMBL/GenBank/DDBJ databases">
        <title>The decoding of complex shrimp genome reveals the adaptation for benthos swimmer, frequently molting mechanism and breeding impact on genome.</title>
        <authorList>
            <person name="Sun Y."/>
            <person name="Gao Y."/>
            <person name="Yu Y."/>
        </authorList>
    </citation>
    <scope>NUCLEOTIDE SEQUENCE [LARGE SCALE GENOMIC DNA]</scope>
    <source>
        <tissue evidence="9">Muscle</tissue>
    </source>
</reference>
<proteinExistence type="inferred from homology"/>
<sequence length="492" mass="56476">MEEEEKGGNERTQPLTTRGFYGKGQSRDRVLLRIAKTRKHLKQRPLVSEYRPGILGPPATWKTFRRQADAIKFAQVQGNGLMVFSFEGEALGQGGKRNFVVTHPKMMWIHQCERSPTQRCTYEVIQENSVLIAPENQYVPLTKTGDSAEELFFLDSLVTTVRESPKILTFGDDGMKRLKCRQKEREGAGLGMEGFSHSPYPEIDKYIQSILGHGYIRCWFYFPQSELLVYEIANNRFCHNIGREHKSNGVMYVANLKLAVYYQKCHDSDCQDYRSNPIPLPEWTVFWKNMGDEEVMEWIQGSQNGEDDIWDDNEEDNSLLTMAATQIENEHNNNIMDVAATEFENEDDNNLLLMAAAEVENEHLSDTKLNTAVKKFEMWDKIDEMSLSSLSRQSSQKSNPWDRLSLISSPNSSFFDESSQKSLDDCRTNFCPETFLANQRVRKNSNTYDFDSDEEFASAAAKVEDELQSQAGDEVEFNSCGLDDEDFLLPWM</sequence>
<feature type="region of interest" description="Disordered" evidence="8">
    <location>
        <begin position="1"/>
        <end position="22"/>
    </location>
</feature>
<evidence type="ECO:0000256" key="7">
    <source>
        <dbReference type="ARBA" id="ARBA00047303"/>
    </source>
</evidence>
<dbReference type="EMBL" id="QCYY01003332">
    <property type="protein sequence ID" value="ROT64075.1"/>
    <property type="molecule type" value="Genomic_DNA"/>
</dbReference>
<dbReference type="PANTHER" id="PTHR31399">
    <property type="entry name" value="DNA-DIRECTED PRIMASE / POLYMERASE PROTEIN"/>
    <property type="match status" value="1"/>
</dbReference>
<evidence type="ECO:0000256" key="2">
    <source>
        <dbReference type="ARBA" id="ARBA00012417"/>
    </source>
</evidence>
<dbReference type="EC" id="2.7.7.102" evidence="6"/>
<dbReference type="Pfam" id="PF03121">
    <property type="entry name" value="Herpes_UL52"/>
    <property type="match status" value="1"/>
</dbReference>
<dbReference type="GO" id="GO:0005759">
    <property type="term" value="C:mitochondrial matrix"/>
    <property type="evidence" value="ECO:0007669"/>
    <property type="project" value="TreeGrafter"/>
</dbReference>
<evidence type="ECO:0000256" key="8">
    <source>
        <dbReference type="SAM" id="MobiDB-lite"/>
    </source>
</evidence>
<dbReference type="GO" id="GO:0031297">
    <property type="term" value="P:replication fork processing"/>
    <property type="evidence" value="ECO:0007669"/>
    <property type="project" value="TreeGrafter"/>
</dbReference>
<dbReference type="EC" id="2.7.7.7" evidence="2"/>
<keyword evidence="3" id="KW-0548">Nucleotidyltransferase</keyword>
<protein>
    <recommendedName>
        <fullName evidence="4">DNA-directed primase/polymerase protein</fullName>
        <ecNumber evidence="6">2.7.7.102</ecNumber>
        <ecNumber evidence="2">2.7.7.7</ecNumber>
    </recommendedName>
</protein>
<dbReference type="GO" id="GO:0003682">
    <property type="term" value="F:chromatin binding"/>
    <property type="evidence" value="ECO:0007669"/>
    <property type="project" value="TreeGrafter"/>
</dbReference>
<dbReference type="GO" id="GO:0009411">
    <property type="term" value="P:response to UV"/>
    <property type="evidence" value="ECO:0007669"/>
    <property type="project" value="TreeGrafter"/>
</dbReference>
<dbReference type="GO" id="GO:0042276">
    <property type="term" value="P:error-prone translesion synthesis"/>
    <property type="evidence" value="ECO:0007669"/>
    <property type="project" value="InterPro"/>
</dbReference>
<evidence type="ECO:0000256" key="6">
    <source>
        <dbReference type="ARBA" id="ARBA00044768"/>
    </source>
</evidence>
<name>A0A423SIP8_PENVA</name>
<dbReference type="PANTHER" id="PTHR31399:SF0">
    <property type="entry name" value="DNA-DIRECTED PRIMASE_POLYMERASE PROTEIN"/>
    <property type="match status" value="1"/>
</dbReference>
<keyword evidence="10" id="KW-1185">Reference proteome</keyword>
<organism evidence="9 10">
    <name type="scientific">Penaeus vannamei</name>
    <name type="common">Whiteleg shrimp</name>
    <name type="synonym">Litopenaeus vannamei</name>
    <dbReference type="NCBI Taxonomy" id="6689"/>
    <lineage>
        <taxon>Eukaryota</taxon>
        <taxon>Metazoa</taxon>
        <taxon>Ecdysozoa</taxon>
        <taxon>Arthropoda</taxon>
        <taxon>Crustacea</taxon>
        <taxon>Multicrustacea</taxon>
        <taxon>Malacostraca</taxon>
        <taxon>Eumalacostraca</taxon>
        <taxon>Eucarida</taxon>
        <taxon>Decapoda</taxon>
        <taxon>Dendrobranchiata</taxon>
        <taxon>Penaeoidea</taxon>
        <taxon>Penaeidae</taxon>
        <taxon>Penaeus</taxon>
    </lineage>
</organism>
<reference evidence="9 10" key="1">
    <citation type="submission" date="2018-04" db="EMBL/GenBank/DDBJ databases">
        <authorList>
            <person name="Zhang X."/>
            <person name="Yuan J."/>
            <person name="Li F."/>
            <person name="Xiang J."/>
        </authorList>
    </citation>
    <scope>NUCLEOTIDE SEQUENCE [LARGE SCALE GENOMIC DNA]</scope>
    <source>
        <tissue evidence="9">Muscle</tissue>
    </source>
</reference>
<dbReference type="OrthoDB" id="5988181at2759"/>